<protein>
    <submittedName>
        <fullName evidence="1">Uncharacterized protein</fullName>
    </submittedName>
</protein>
<evidence type="ECO:0000313" key="2">
    <source>
        <dbReference type="Proteomes" id="UP000429980"/>
    </source>
</evidence>
<proteinExistence type="predicted"/>
<dbReference type="Proteomes" id="UP000429980">
    <property type="component" value="Unassembled WGS sequence"/>
</dbReference>
<comment type="caution">
    <text evidence="1">The sequence shown here is derived from an EMBL/GenBank/DDBJ whole genome shotgun (WGS) entry which is preliminary data.</text>
</comment>
<organism evidence="1 2">
    <name type="scientific">Bacillus paralicheniformis</name>
    <dbReference type="NCBI Taxonomy" id="1648923"/>
    <lineage>
        <taxon>Bacteria</taxon>
        <taxon>Bacillati</taxon>
        <taxon>Bacillota</taxon>
        <taxon>Bacilli</taxon>
        <taxon>Bacillales</taxon>
        <taxon>Bacillaceae</taxon>
        <taxon>Bacillus</taxon>
    </lineage>
</organism>
<evidence type="ECO:0000313" key="1">
    <source>
        <dbReference type="EMBL" id="TWL35101.1"/>
    </source>
</evidence>
<reference evidence="1 2" key="1">
    <citation type="submission" date="2019-06" db="EMBL/GenBank/DDBJ databases">
        <title>Genome sequence analysis of &gt;100 Bacillus licheniformis strains suggests intrinsic resistance to this species.</title>
        <authorList>
            <person name="Wels M."/>
            <person name="Siezen R.J."/>
            <person name="Johansen E."/>
            <person name="Stuer-Lauridsen B."/>
            <person name="Bjerre K."/>
            <person name="Nielsen B.K.K."/>
        </authorList>
    </citation>
    <scope>NUCLEOTIDE SEQUENCE [LARGE SCALE GENOMIC DNA]</scope>
    <source>
        <strain evidence="1 2">BAC-15381</strain>
    </source>
</reference>
<dbReference type="EMBL" id="NILF01000062">
    <property type="protein sequence ID" value="TWL35101.1"/>
    <property type="molecule type" value="Genomic_DNA"/>
</dbReference>
<name>A0ABY3FSL4_9BACI</name>
<gene>
    <name evidence="1" type="ORF">CHCC15381_3544</name>
</gene>
<keyword evidence="2" id="KW-1185">Reference proteome</keyword>
<accession>A0ABY3FSL4</accession>
<sequence>MKNKKPNWGSFFRQFGFFHLDIEQHISNTIKEIHQNPNRKV</sequence>